<dbReference type="InterPro" id="IPR019306">
    <property type="entry name" value="TMEM231"/>
</dbReference>
<gene>
    <name evidence="2" type="ORF">OKIOD_LOCUS14107</name>
</gene>
<keyword evidence="3" id="KW-1185">Reference proteome</keyword>
<evidence type="ECO:0000256" key="1">
    <source>
        <dbReference type="SAM" id="Phobius"/>
    </source>
</evidence>
<protein>
    <submittedName>
        <fullName evidence="2">Oidioi.mRNA.OKI2018_I69.chr2.g5342.t1.cds</fullName>
    </submittedName>
</protein>
<name>A0ABN7T983_OIKDI</name>
<keyword evidence="1" id="KW-0472">Membrane</keyword>
<dbReference type="Proteomes" id="UP001158576">
    <property type="component" value="Chromosome 2"/>
</dbReference>
<accession>A0ABN7T983</accession>
<reference evidence="2 3" key="1">
    <citation type="submission" date="2021-04" db="EMBL/GenBank/DDBJ databases">
        <authorList>
            <person name="Bliznina A."/>
        </authorList>
    </citation>
    <scope>NUCLEOTIDE SEQUENCE [LARGE SCALE GENOMIC DNA]</scope>
</reference>
<evidence type="ECO:0000313" key="3">
    <source>
        <dbReference type="Proteomes" id="UP001158576"/>
    </source>
</evidence>
<organism evidence="2 3">
    <name type="scientific">Oikopleura dioica</name>
    <name type="common">Tunicate</name>
    <dbReference type="NCBI Taxonomy" id="34765"/>
    <lineage>
        <taxon>Eukaryota</taxon>
        <taxon>Metazoa</taxon>
        <taxon>Chordata</taxon>
        <taxon>Tunicata</taxon>
        <taxon>Appendicularia</taxon>
        <taxon>Copelata</taxon>
        <taxon>Oikopleuridae</taxon>
        <taxon>Oikopleura</taxon>
    </lineage>
</organism>
<evidence type="ECO:0000313" key="2">
    <source>
        <dbReference type="EMBL" id="CAG5111001.1"/>
    </source>
</evidence>
<sequence>MLLWRRNVVVSHYSFASEKVFPLVYLLFGVVFIITVPILMVFNESNADGNLYSSNSETKILIPEVRHSKEAVLILKTATETKIYSPGNPNLADSTETALCSTSILPRFEDRSQLSIKFSCSVSDVIGFELYSYLAVKMNGFSTHDSHFLDQLIFTSANSPQISAEATVSSEIGLKRISSIYDESSALLPADGENVSPALMPSLQTDLWSPDLALRNHTSRTIRFDEIHSNTRWSTGDTQSFTLTVNYEIPMVVAERNAKALTWVKYGFIQFFAFFLALAFLFSGLTDLLFESGVFANYSKIETIKPKKN</sequence>
<dbReference type="Pfam" id="PF10149">
    <property type="entry name" value="TM231"/>
    <property type="match status" value="1"/>
</dbReference>
<keyword evidence="1" id="KW-0812">Transmembrane</keyword>
<keyword evidence="1" id="KW-1133">Transmembrane helix</keyword>
<proteinExistence type="predicted"/>
<feature type="transmembrane region" description="Helical" evidence="1">
    <location>
        <begin position="266"/>
        <end position="285"/>
    </location>
</feature>
<dbReference type="EMBL" id="OU015567">
    <property type="protein sequence ID" value="CAG5111001.1"/>
    <property type="molecule type" value="Genomic_DNA"/>
</dbReference>
<feature type="transmembrane region" description="Helical" evidence="1">
    <location>
        <begin position="20"/>
        <end position="42"/>
    </location>
</feature>